<evidence type="ECO:0000256" key="1">
    <source>
        <dbReference type="ARBA" id="ARBA00004141"/>
    </source>
</evidence>
<dbReference type="AlphaFoldDB" id="A0A1G2TYV6"/>
<feature type="transmembrane region" description="Helical" evidence="6">
    <location>
        <begin position="30"/>
        <end position="47"/>
    </location>
</feature>
<accession>A0A1G2TYV6</accession>
<feature type="transmembrane region" description="Helical" evidence="6">
    <location>
        <begin position="241"/>
        <end position="263"/>
    </location>
</feature>
<reference evidence="7 8" key="1">
    <citation type="journal article" date="2016" name="Nat. Commun.">
        <title>Thousands of microbial genomes shed light on interconnected biogeochemical processes in an aquifer system.</title>
        <authorList>
            <person name="Anantharaman K."/>
            <person name="Brown C.T."/>
            <person name="Hug L.A."/>
            <person name="Sharon I."/>
            <person name="Castelle C.J."/>
            <person name="Probst A.J."/>
            <person name="Thomas B.C."/>
            <person name="Singh A."/>
            <person name="Wilkins M.J."/>
            <person name="Karaoz U."/>
            <person name="Brodie E.L."/>
            <person name="Williams K.H."/>
            <person name="Hubbard S.S."/>
            <person name="Banfield J.F."/>
        </authorList>
    </citation>
    <scope>NUCLEOTIDE SEQUENCE [LARGE SCALE GENOMIC DNA]</scope>
</reference>
<dbReference type="PANTHER" id="PTHR21716">
    <property type="entry name" value="TRANSMEMBRANE PROTEIN"/>
    <property type="match status" value="1"/>
</dbReference>
<dbReference type="EMBL" id="MHWB01000004">
    <property type="protein sequence ID" value="OHB02414.1"/>
    <property type="molecule type" value="Genomic_DNA"/>
</dbReference>
<feature type="transmembrane region" description="Helical" evidence="6">
    <location>
        <begin position="7"/>
        <end position="24"/>
    </location>
</feature>
<dbReference type="STRING" id="1802758.A3A96_00885"/>
<feature type="transmembrane region" description="Helical" evidence="6">
    <location>
        <begin position="59"/>
        <end position="85"/>
    </location>
</feature>
<dbReference type="InterPro" id="IPR002549">
    <property type="entry name" value="AI-2E-like"/>
</dbReference>
<evidence type="ECO:0000256" key="5">
    <source>
        <dbReference type="ARBA" id="ARBA00023136"/>
    </source>
</evidence>
<proteinExistence type="inferred from homology"/>
<dbReference type="Proteomes" id="UP000177707">
    <property type="component" value="Unassembled WGS sequence"/>
</dbReference>
<feature type="transmembrane region" description="Helical" evidence="6">
    <location>
        <begin position="141"/>
        <end position="170"/>
    </location>
</feature>
<feature type="transmembrane region" description="Helical" evidence="6">
    <location>
        <begin position="210"/>
        <end position="235"/>
    </location>
</feature>
<organism evidence="7 8">
    <name type="scientific">Candidatus Zambryskibacteria bacterium RIFCSPLOWO2_01_FULL_39_39</name>
    <dbReference type="NCBI Taxonomy" id="1802758"/>
    <lineage>
        <taxon>Bacteria</taxon>
        <taxon>Candidatus Zambryskiibacteriota</taxon>
    </lineage>
</organism>
<feature type="transmembrane region" description="Helical" evidence="6">
    <location>
        <begin position="305"/>
        <end position="334"/>
    </location>
</feature>
<dbReference type="GO" id="GO:0016020">
    <property type="term" value="C:membrane"/>
    <property type="evidence" value="ECO:0007669"/>
    <property type="project" value="UniProtKB-SubCell"/>
</dbReference>
<comment type="similarity">
    <text evidence="2">Belongs to the autoinducer-2 exporter (AI-2E) (TC 2.A.86) family.</text>
</comment>
<evidence type="ECO:0000256" key="2">
    <source>
        <dbReference type="ARBA" id="ARBA00009773"/>
    </source>
</evidence>
<keyword evidence="4 6" id="KW-1133">Transmembrane helix</keyword>
<comment type="subcellular location">
    <subcellularLocation>
        <location evidence="1">Membrane</location>
        <topology evidence="1">Multi-pass membrane protein</topology>
    </subcellularLocation>
</comment>
<keyword evidence="5 6" id="KW-0472">Membrane</keyword>
<feature type="transmembrane region" description="Helical" evidence="6">
    <location>
        <begin position="270"/>
        <end position="293"/>
    </location>
</feature>
<protein>
    <recommendedName>
        <fullName evidence="9">AI-2E family transporter</fullName>
    </recommendedName>
</protein>
<evidence type="ECO:0008006" key="9">
    <source>
        <dbReference type="Google" id="ProtNLM"/>
    </source>
</evidence>
<sequence length="349" mass="38171">MSQKTIQLTFFIALTISLFVLLFFVFRPYFNVLFISGVFAIAFYPLYEKLVKKFDERKNLAAFTTTFLILIFIIIPIIVLSGLLLKEAVDLYNSIAFGGGSQVFISQVNVLVSKFSSLFPSGALDSQINLELYARNTLGWIIGHFGSIFATVFGGVLNFILILISIYYIFISGNKIKKSIIVWSPLPDEHDEEFIETLRSSVDAVLRGRILVAIVQGAFIGIGFAIFGVGSPILWGFVGGVASLVPILGTSIITVPAVAYLFLTHHVGSGIGLLLWGAIAVGLIDNFISAMFLKDKIRVHPLIVLFSILGGVEVFGAIGFLVGPVVVSAFMALIRICPFIMTYKKSGQF</sequence>
<comment type="caution">
    <text evidence="7">The sequence shown here is derived from an EMBL/GenBank/DDBJ whole genome shotgun (WGS) entry which is preliminary data.</text>
</comment>
<dbReference type="PANTHER" id="PTHR21716:SF4">
    <property type="entry name" value="TRANSMEMBRANE PROTEIN 245"/>
    <property type="match status" value="1"/>
</dbReference>
<evidence type="ECO:0000256" key="4">
    <source>
        <dbReference type="ARBA" id="ARBA00022989"/>
    </source>
</evidence>
<keyword evidence="3 6" id="KW-0812">Transmembrane</keyword>
<evidence type="ECO:0000313" key="7">
    <source>
        <dbReference type="EMBL" id="OHB02414.1"/>
    </source>
</evidence>
<evidence type="ECO:0000313" key="8">
    <source>
        <dbReference type="Proteomes" id="UP000177707"/>
    </source>
</evidence>
<evidence type="ECO:0000256" key="6">
    <source>
        <dbReference type="SAM" id="Phobius"/>
    </source>
</evidence>
<evidence type="ECO:0000256" key="3">
    <source>
        <dbReference type="ARBA" id="ARBA00022692"/>
    </source>
</evidence>
<dbReference type="Pfam" id="PF01594">
    <property type="entry name" value="AI-2E_transport"/>
    <property type="match status" value="1"/>
</dbReference>
<gene>
    <name evidence="7" type="ORF">A3A96_00885</name>
</gene>
<name>A0A1G2TYV6_9BACT</name>